<dbReference type="EMBL" id="LZLC01000100">
    <property type="protein sequence ID" value="OBJ42504.1"/>
    <property type="molecule type" value="Genomic_DNA"/>
</dbReference>
<gene>
    <name evidence="1" type="ORF">A5630_20880</name>
</gene>
<proteinExistence type="predicted"/>
<dbReference type="AlphaFoldDB" id="A0A1A3H4E5"/>
<sequence length="150" mass="16333">MAATPSAEAEPADDVASNPYPSTSHILRYFDRVSYEDYFTATAGGVWFSTPLGLNCGIWDRGSFGCVGDIRGAPPGTTSIGWVNGNIVTRHDSLLETQFPPGKAERELTPLSYIEYNGTTCATTADSSTYCSRGPFRFFVTLTQTWLSPR</sequence>
<reference evidence="1 2" key="1">
    <citation type="submission" date="2016-06" db="EMBL/GenBank/DDBJ databases">
        <authorList>
            <person name="Kjaerup R.B."/>
            <person name="Dalgaard T.S."/>
            <person name="Juul-Madsen H.R."/>
        </authorList>
    </citation>
    <scope>NUCLEOTIDE SEQUENCE [LARGE SCALE GENOMIC DNA]</scope>
    <source>
        <strain evidence="1 2">1127319.6</strain>
    </source>
</reference>
<accession>A0A1A3H4E5</accession>
<protein>
    <submittedName>
        <fullName evidence="1">Uncharacterized protein</fullName>
    </submittedName>
</protein>
<organism evidence="1 2">
    <name type="scientific">Mycolicibacterium mucogenicum</name>
    <name type="common">Mycobacterium mucogenicum</name>
    <dbReference type="NCBI Taxonomy" id="56689"/>
    <lineage>
        <taxon>Bacteria</taxon>
        <taxon>Bacillati</taxon>
        <taxon>Actinomycetota</taxon>
        <taxon>Actinomycetes</taxon>
        <taxon>Mycobacteriales</taxon>
        <taxon>Mycobacteriaceae</taxon>
        <taxon>Mycolicibacterium</taxon>
    </lineage>
</organism>
<name>A0A1A3H4E5_MYCMU</name>
<comment type="caution">
    <text evidence="1">The sequence shown here is derived from an EMBL/GenBank/DDBJ whole genome shotgun (WGS) entry which is preliminary data.</text>
</comment>
<evidence type="ECO:0000313" key="1">
    <source>
        <dbReference type="EMBL" id="OBJ42504.1"/>
    </source>
</evidence>
<dbReference type="Proteomes" id="UP000093898">
    <property type="component" value="Unassembled WGS sequence"/>
</dbReference>
<evidence type="ECO:0000313" key="2">
    <source>
        <dbReference type="Proteomes" id="UP000093898"/>
    </source>
</evidence>